<dbReference type="Pfam" id="PF10590">
    <property type="entry name" value="PNP_phzG_C"/>
    <property type="match status" value="1"/>
</dbReference>
<dbReference type="Proteomes" id="UP000641803">
    <property type="component" value="Unassembled WGS sequence"/>
</dbReference>
<comment type="caution">
    <text evidence="9">The sequence shown here is derived from an EMBL/GenBank/DDBJ whole genome shotgun (WGS) entry which is preliminary data.</text>
</comment>
<organism evidence="9 10">
    <name type="scientific">Oerskovia rustica</name>
    <dbReference type="NCBI Taxonomy" id="2762237"/>
    <lineage>
        <taxon>Bacteria</taxon>
        <taxon>Bacillati</taxon>
        <taxon>Actinomycetota</taxon>
        <taxon>Actinomycetes</taxon>
        <taxon>Micrococcales</taxon>
        <taxon>Cellulomonadaceae</taxon>
        <taxon>Oerskovia</taxon>
    </lineage>
</organism>
<evidence type="ECO:0000256" key="6">
    <source>
        <dbReference type="SAM" id="MobiDB-lite"/>
    </source>
</evidence>
<accession>A0ABR8RMT7</accession>
<proteinExistence type="inferred from homology"/>
<evidence type="ECO:0000256" key="1">
    <source>
        <dbReference type="ARBA" id="ARBA00001917"/>
    </source>
</evidence>
<evidence type="ECO:0000256" key="4">
    <source>
        <dbReference type="ARBA" id="ARBA00022643"/>
    </source>
</evidence>
<feature type="compositionally biased region" description="Basic and acidic residues" evidence="6">
    <location>
        <begin position="16"/>
        <end position="27"/>
    </location>
</feature>
<comment type="cofactor">
    <cofactor evidence="1">
        <name>FMN</name>
        <dbReference type="ChEBI" id="CHEBI:58210"/>
    </cofactor>
</comment>
<dbReference type="PANTHER" id="PTHR10851">
    <property type="entry name" value="PYRIDOXINE-5-PHOSPHATE OXIDASE"/>
    <property type="match status" value="1"/>
</dbReference>
<dbReference type="PANTHER" id="PTHR10851:SF0">
    <property type="entry name" value="PYRIDOXINE-5'-PHOSPHATE OXIDASE"/>
    <property type="match status" value="1"/>
</dbReference>
<sequence>MSAGAGRADSPASHAGNDRTDESSSLRDRLRALPTFAPGLPVLDPGAAPSDPVTLFRTWIEEAIDAGVPLPHAMTLATAGASGEVQARTVILKDVDPSGWWFATGSSSPKGRDLAENPYAALTFLWPPLGRQVRVIGPVAPAAPATSTADFLARSEGSRAAALVGHQSEALASRQEYRDAFAGALARVQRDPTLVEPAWTAYALAPTSVEFWQASDDGGQTRLRYRAVGHDWEKGLLWP</sequence>
<dbReference type="Pfam" id="PF01243">
    <property type="entry name" value="PNPOx_N"/>
    <property type="match status" value="1"/>
</dbReference>
<dbReference type="InterPro" id="IPR019576">
    <property type="entry name" value="Pyridoxamine_oxidase_dimer_C"/>
</dbReference>
<dbReference type="Gene3D" id="2.30.110.10">
    <property type="entry name" value="Electron Transport, Fmn-binding Protein, Chain A"/>
    <property type="match status" value="1"/>
</dbReference>
<reference evidence="9 10" key="1">
    <citation type="submission" date="2020-08" db="EMBL/GenBank/DDBJ databases">
        <title>A Genomic Blueprint of the Chicken Gut Microbiome.</title>
        <authorList>
            <person name="Gilroy R."/>
            <person name="Ravi A."/>
            <person name="Getino M."/>
            <person name="Pursley I."/>
            <person name="Horton D.L."/>
            <person name="Alikhan N.-F."/>
            <person name="Baker D."/>
            <person name="Gharbi K."/>
            <person name="Hall N."/>
            <person name="Watson M."/>
            <person name="Adriaenssens E.M."/>
            <person name="Foster-Nyarko E."/>
            <person name="Jarju S."/>
            <person name="Secka A."/>
            <person name="Antonio M."/>
            <person name="Oren A."/>
            <person name="Chaudhuri R."/>
            <person name="La Ragione R.M."/>
            <person name="Hildebrand F."/>
            <person name="Pallen M.J."/>
        </authorList>
    </citation>
    <scope>NUCLEOTIDE SEQUENCE [LARGE SCALE GENOMIC DNA]</scope>
    <source>
        <strain evidence="9 10">Sa4CUA1</strain>
    </source>
</reference>
<dbReference type="InterPro" id="IPR012349">
    <property type="entry name" value="Split_barrel_FMN-bd"/>
</dbReference>
<name>A0ABR8RMT7_9CELL</name>
<protein>
    <submittedName>
        <fullName evidence="9">Pyridoxal 5'-phosphate synthase</fullName>
        <ecNumber evidence="9">1.4.3.5</ecNumber>
    </submittedName>
</protein>
<keyword evidence="5 9" id="KW-0560">Oxidoreductase</keyword>
<evidence type="ECO:0000259" key="8">
    <source>
        <dbReference type="Pfam" id="PF10590"/>
    </source>
</evidence>
<feature type="domain" description="Pyridoxine 5'-phosphate oxidase dimerisation C-terminal" evidence="8">
    <location>
        <begin position="199"/>
        <end position="239"/>
    </location>
</feature>
<dbReference type="EC" id="1.4.3.5" evidence="9"/>
<keyword evidence="4" id="KW-0288">FMN</keyword>
<keyword evidence="3" id="KW-0285">Flavoprotein</keyword>
<evidence type="ECO:0000313" key="10">
    <source>
        <dbReference type="Proteomes" id="UP000641803"/>
    </source>
</evidence>
<evidence type="ECO:0000256" key="3">
    <source>
        <dbReference type="ARBA" id="ARBA00022630"/>
    </source>
</evidence>
<evidence type="ECO:0000256" key="5">
    <source>
        <dbReference type="ARBA" id="ARBA00023002"/>
    </source>
</evidence>
<dbReference type="InterPro" id="IPR000659">
    <property type="entry name" value="Pyridox_Oxase"/>
</dbReference>
<gene>
    <name evidence="9" type="ORF">H9652_01260</name>
</gene>
<evidence type="ECO:0000259" key="7">
    <source>
        <dbReference type="Pfam" id="PF01243"/>
    </source>
</evidence>
<feature type="region of interest" description="Disordered" evidence="6">
    <location>
        <begin position="1"/>
        <end position="27"/>
    </location>
</feature>
<dbReference type="SUPFAM" id="SSF50475">
    <property type="entry name" value="FMN-binding split barrel"/>
    <property type="match status" value="1"/>
</dbReference>
<dbReference type="NCBIfam" id="NF004231">
    <property type="entry name" value="PRK05679.1"/>
    <property type="match status" value="1"/>
</dbReference>
<dbReference type="InterPro" id="IPR011576">
    <property type="entry name" value="Pyridox_Oxase_N"/>
</dbReference>
<comment type="similarity">
    <text evidence="2">Belongs to the pyridoxamine 5'-phosphate oxidase family.</text>
</comment>
<dbReference type="EMBL" id="JACSQQ010000002">
    <property type="protein sequence ID" value="MBD7949034.1"/>
    <property type="molecule type" value="Genomic_DNA"/>
</dbReference>
<evidence type="ECO:0000256" key="2">
    <source>
        <dbReference type="ARBA" id="ARBA00007301"/>
    </source>
</evidence>
<dbReference type="GO" id="GO:0004733">
    <property type="term" value="F:pyridoxamine phosphate oxidase activity"/>
    <property type="evidence" value="ECO:0007669"/>
    <property type="project" value="UniProtKB-EC"/>
</dbReference>
<evidence type="ECO:0000313" key="9">
    <source>
        <dbReference type="EMBL" id="MBD7949034.1"/>
    </source>
</evidence>
<dbReference type="PIRSF" id="PIRSF000190">
    <property type="entry name" value="Pyd_amn-ph_oxd"/>
    <property type="match status" value="1"/>
</dbReference>
<dbReference type="RefSeq" id="WP_191794303.1">
    <property type="nucleotide sequence ID" value="NZ_JACSQQ010000002.1"/>
</dbReference>
<feature type="domain" description="Pyridoxamine 5'-phosphate oxidase N-terminal" evidence="7">
    <location>
        <begin position="60"/>
        <end position="182"/>
    </location>
</feature>
<keyword evidence="10" id="KW-1185">Reference proteome</keyword>